<dbReference type="PANTHER" id="PTHR30055:SF234">
    <property type="entry name" value="HTH-TYPE TRANSCRIPTIONAL REGULATOR BETI"/>
    <property type="match status" value="1"/>
</dbReference>
<dbReference type="PANTHER" id="PTHR30055">
    <property type="entry name" value="HTH-TYPE TRANSCRIPTIONAL REGULATOR RUTR"/>
    <property type="match status" value="1"/>
</dbReference>
<feature type="region of interest" description="Disordered" evidence="5">
    <location>
        <begin position="1"/>
        <end position="20"/>
    </location>
</feature>
<dbReference type="PROSITE" id="PS50977">
    <property type="entry name" value="HTH_TETR_2"/>
    <property type="match status" value="1"/>
</dbReference>
<dbReference type="PRINTS" id="PR00455">
    <property type="entry name" value="HTHTETR"/>
</dbReference>
<dbReference type="SUPFAM" id="SSF48498">
    <property type="entry name" value="Tetracyclin repressor-like, C-terminal domain"/>
    <property type="match status" value="1"/>
</dbReference>
<reference evidence="9" key="2">
    <citation type="journal article" date="2023" name="Nat. Commun.">
        <title>Structures of the DarR transcription regulator reveal unique modes of second messenger and DNA binding.</title>
        <authorList>
            <person name="Schumacher M.A."/>
            <person name="Lent N."/>
            <person name="Chen V.B."/>
            <person name="Salinas R."/>
        </authorList>
    </citation>
    <scope>X-RAY CRYSTALLOGRAPHY (2.96 ANGSTROMS) OF 43-240</scope>
</reference>
<keyword evidence="2 4" id="KW-0238">DNA-binding</keyword>
<keyword evidence="3" id="KW-0804">Transcription</keyword>
<evidence type="ECO:0000256" key="5">
    <source>
        <dbReference type="SAM" id="MobiDB-lite"/>
    </source>
</evidence>
<keyword evidence="9" id="KW-0002">3D-structure</keyword>
<dbReference type="InterPro" id="IPR001647">
    <property type="entry name" value="HTH_TetR"/>
</dbReference>
<protein>
    <submittedName>
        <fullName evidence="7">TetR/AcrR family transcriptional regulator</fullName>
    </submittedName>
</protein>
<dbReference type="Pfam" id="PF00440">
    <property type="entry name" value="TetR_N"/>
    <property type="match status" value="1"/>
</dbReference>
<evidence type="ECO:0000313" key="7">
    <source>
        <dbReference type="EMBL" id="PQP22841.1"/>
    </source>
</evidence>
<sequence>MPRTRCATRGNSVVPRRERCPDDRATRTKLERTVSASAELEPDVKGRILDAAADAFMLRGFANTTIDDIADDVGATKGLIYYHFRSKFDIFLAVYEDGMRRVRERVEPYVGAPGTGRQRLVAMSIAHVENLMIDLGYHHVVHQGVRDQASTALKVRQRDALAALNELRRDYEGMFHHVITEGIADGSLRNVDDALATRTLLSNLNAVDVWYRKIEGQTEEDVHNLASQVVDILIGGIAATPVEN</sequence>
<evidence type="ECO:0000259" key="6">
    <source>
        <dbReference type="PROSITE" id="PS50977"/>
    </source>
</evidence>
<dbReference type="PDB" id="8SVA">
    <property type="method" value="X-ray"/>
    <property type="resolution" value="2.96 A"/>
    <property type="chains" value="A/F/G/T=43-240"/>
</dbReference>
<evidence type="ECO:0000256" key="3">
    <source>
        <dbReference type="ARBA" id="ARBA00023163"/>
    </source>
</evidence>
<feature type="DNA-binding region" description="H-T-H motif" evidence="4">
    <location>
        <begin position="65"/>
        <end position="84"/>
    </location>
</feature>
<reference evidence="8" key="1">
    <citation type="submission" date="2018-02" db="EMBL/GenBank/DDBJ databases">
        <title>Draft genome sequencing of Rhodococcus opacus KU647198.</title>
        <authorList>
            <person name="Zheng B.-X."/>
        </authorList>
    </citation>
    <scope>NUCLEOTIDE SEQUENCE [LARGE SCALE GENOMIC DNA]</scope>
    <source>
        <strain evidence="8">04-OD7</strain>
    </source>
</reference>
<dbReference type="PROSITE" id="PS01081">
    <property type="entry name" value="HTH_TETR_1"/>
    <property type="match status" value="1"/>
</dbReference>
<proteinExistence type="evidence at protein level"/>
<dbReference type="SUPFAM" id="SSF46689">
    <property type="entry name" value="Homeodomain-like"/>
    <property type="match status" value="1"/>
</dbReference>
<dbReference type="Gene3D" id="1.10.357.10">
    <property type="entry name" value="Tetracycline Repressor, domain 2"/>
    <property type="match status" value="1"/>
</dbReference>
<evidence type="ECO:0000313" key="8">
    <source>
        <dbReference type="Proteomes" id="UP000239290"/>
    </source>
</evidence>
<dbReference type="SMR" id="A0A2S8J6Y8"/>
<dbReference type="Pfam" id="PF17932">
    <property type="entry name" value="TetR_C_24"/>
    <property type="match status" value="1"/>
</dbReference>
<dbReference type="EMBL" id="PUIO01000028">
    <property type="protein sequence ID" value="PQP22841.1"/>
    <property type="molecule type" value="Genomic_DNA"/>
</dbReference>
<feature type="domain" description="HTH tetR-type" evidence="6">
    <location>
        <begin position="42"/>
        <end position="102"/>
    </location>
</feature>
<dbReference type="InterPro" id="IPR050109">
    <property type="entry name" value="HTH-type_TetR-like_transc_reg"/>
</dbReference>
<dbReference type="InterPro" id="IPR036271">
    <property type="entry name" value="Tet_transcr_reg_TetR-rel_C_sf"/>
</dbReference>
<evidence type="ECO:0000256" key="4">
    <source>
        <dbReference type="PROSITE-ProRule" id="PRU00335"/>
    </source>
</evidence>
<dbReference type="InterPro" id="IPR041490">
    <property type="entry name" value="KstR2_TetR_C"/>
</dbReference>
<evidence type="ECO:0000256" key="2">
    <source>
        <dbReference type="ARBA" id="ARBA00023125"/>
    </source>
</evidence>
<dbReference type="Proteomes" id="UP000239290">
    <property type="component" value="Unassembled WGS sequence"/>
</dbReference>
<dbReference type="Gene3D" id="1.10.10.60">
    <property type="entry name" value="Homeodomain-like"/>
    <property type="match status" value="1"/>
</dbReference>
<evidence type="ECO:0000256" key="1">
    <source>
        <dbReference type="ARBA" id="ARBA00023015"/>
    </source>
</evidence>
<keyword evidence="1" id="KW-0805">Transcription regulation</keyword>
<evidence type="ECO:0007829" key="9">
    <source>
        <dbReference type="PDB" id="8SVA"/>
    </source>
</evidence>
<dbReference type="GO" id="GO:0003700">
    <property type="term" value="F:DNA-binding transcription factor activity"/>
    <property type="evidence" value="ECO:0007669"/>
    <property type="project" value="TreeGrafter"/>
</dbReference>
<organism evidence="7 8">
    <name type="scientific">Rhodococcus opacus</name>
    <name type="common">Nocardia opaca</name>
    <dbReference type="NCBI Taxonomy" id="37919"/>
    <lineage>
        <taxon>Bacteria</taxon>
        <taxon>Bacillati</taxon>
        <taxon>Actinomycetota</taxon>
        <taxon>Actinomycetes</taxon>
        <taxon>Mycobacteriales</taxon>
        <taxon>Nocardiaceae</taxon>
        <taxon>Rhodococcus</taxon>
    </lineage>
</organism>
<dbReference type="AlphaFoldDB" id="A0A2S8J6Y8"/>
<dbReference type="InterPro" id="IPR009057">
    <property type="entry name" value="Homeodomain-like_sf"/>
</dbReference>
<accession>A0A2S8J6Y8</accession>
<comment type="caution">
    <text evidence="7">The sequence shown here is derived from an EMBL/GenBank/DDBJ whole genome shotgun (WGS) entry which is preliminary data.</text>
</comment>
<gene>
    <name evidence="7" type="ORF">C5613_22450</name>
</gene>
<name>A0A2S8J6Y8_RHOOP</name>
<dbReference type="GO" id="GO:0000976">
    <property type="term" value="F:transcription cis-regulatory region binding"/>
    <property type="evidence" value="ECO:0007669"/>
    <property type="project" value="TreeGrafter"/>
</dbReference>
<dbReference type="InterPro" id="IPR023772">
    <property type="entry name" value="DNA-bd_HTH_TetR-type_CS"/>
</dbReference>